<evidence type="ECO:0000313" key="2">
    <source>
        <dbReference type="Proteomes" id="UP000197138"/>
    </source>
</evidence>
<dbReference type="Gene3D" id="3.40.50.1000">
    <property type="entry name" value="HAD superfamily/HAD-like"/>
    <property type="match status" value="1"/>
</dbReference>
<dbReference type="EMBL" id="MTKT01000548">
    <property type="protein sequence ID" value="OWM90441.1"/>
    <property type="molecule type" value="Genomic_DNA"/>
</dbReference>
<protein>
    <submittedName>
        <fullName evidence="1">Uncharacterized protein</fullName>
    </submittedName>
</protein>
<dbReference type="AlphaFoldDB" id="A0A218Y0X2"/>
<organism evidence="1 2">
    <name type="scientific">Punica granatum</name>
    <name type="common">Pomegranate</name>
    <dbReference type="NCBI Taxonomy" id="22663"/>
    <lineage>
        <taxon>Eukaryota</taxon>
        <taxon>Viridiplantae</taxon>
        <taxon>Streptophyta</taxon>
        <taxon>Embryophyta</taxon>
        <taxon>Tracheophyta</taxon>
        <taxon>Spermatophyta</taxon>
        <taxon>Magnoliopsida</taxon>
        <taxon>eudicotyledons</taxon>
        <taxon>Gunneridae</taxon>
        <taxon>Pentapetalae</taxon>
        <taxon>rosids</taxon>
        <taxon>malvids</taxon>
        <taxon>Myrtales</taxon>
        <taxon>Lythraceae</taxon>
        <taxon>Punica</taxon>
    </lineage>
</organism>
<sequence>MSSLPLAVSLVPCSGEDPVQETLSPSSDMRKFLLNLPLLCGSGTHGTCLVCKECTDDWCDLRLDYLEPGLRVGRKVVRKLQESISRNLLDTGKLHLILDLGNMLLHLTSCSNLIPDEQHLVAECNDLDKTTGDLFVETKGVKITKLRPFVHSSLREGSTIFDLTVYMMGP</sequence>
<accession>A0A218Y0X2</accession>
<proteinExistence type="predicted"/>
<reference evidence="2" key="1">
    <citation type="journal article" date="2017" name="Plant J.">
        <title>The pomegranate (Punica granatum L.) genome and the genomics of punicalagin biosynthesis.</title>
        <authorList>
            <person name="Qin G."/>
            <person name="Xu C."/>
            <person name="Ming R."/>
            <person name="Tang H."/>
            <person name="Guyot R."/>
            <person name="Kramer E.M."/>
            <person name="Hu Y."/>
            <person name="Yi X."/>
            <person name="Qi Y."/>
            <person name="Xu X."/>
            <person name="Gao Z."/>
            <person name="Pan H."/>
            <person name="Jian J."/>
            <person name="Tian Y."/>
            <person name="Yue Z."/>
            <person name="Xu Y."/>
        </authorList>
    </citation>
    <scope>NUCLEOTIDE SEQUENCE [LARGE SCALE GENOMIC DNA]</scope>
    <source>
        <strain evidence="2">cv. Dabenzi</strain>
    </source>
</reference>
<dbReference type="Proteomes" id="UP000197138">
    <property type="component" value="Unassembled WGS sequence"/>
</dbReference>
<gene>
    <name evidence="1" type="ORF">CDL15_Pgr014744</name>
</gene>
<name>A0A218Y0X2_PUNGR</name>
<comment type="caution">
    <text evidence="1">The sequence shown here is derived from an EMBL/GenBank/DDBJ whole genome shotgun (WGS) entry which is preliminary data.</text>
</comment>
<evidence type="ECO:0000313" key="1">
    <source>
        <dbReference type="EMBL" id="OWM90441.1"/>
    </source>
</evidence>
<dbReference type="InterPro" id="IPR023214">
    <property type="entry name" value="HAD_sf"/>
</dbReference>